<evidence type="ECO:0000313" key="2">
    <source>
        <dbReference type="Proteomes" id="UP000661649"/>
    </source>
</evidence>
<comment type="caution">
    <text evidence="1">The sequence shown here is derived from an EMBL/GenBank/DDBJ whole genome shotgun (WGS) entry which is preliminary data.</text>
</comment>
<evidence type="ECO:0000313" key="1">
    <source>
        <dbReference type="EMBL" id="MBC8629152.1"/>
    </source>
</evidence>
<dbReference type="InterPro" id="IPR012675">
    <property type="entry name" value="Beta-grasp_dom_sf"/>
</dbReference>
<accession>A0ABR7PCM4</accession>
<dbReference type="InterPro" id="IPR016155">
    <property type="entry name" value="Mopterin_synth/thiamin_S_b"/>
</dbReference>
<dbReference type="InterPro" id="IPR003749">
    <property type="entry name" value="ThiS/MoaD-like"/>
</dbReference>
<gene>
    <name evidence="1" type="primary">thiS</name>
    <name evidence="1" type="ORF">H8712_11105</name>
</gene>
<dbReference type="PANTHER" id="PTHR34472:SF1">
    <property type="entry name" value="SULFUR CARRIER PROTEIN THIS"/>
    <property type="match status" value="1"/>
</dbReference>
<reference evidence="1 2" key="1">
    <citation type="submission" date="2020-08" db="EMBL/GenBank/DDBJ databases">
        <title>Genome public.</title>
        <authorList>
            <person name="Liu C."/>
            <person name="Sun Q."/>
        </authorList>
    </citation>
    <scope>NUCLEOTIDE SEQUENCE [LARGE SCALE GENOMIC DNA]</scope>
    <source>
        <strain evidence="1 2">3_YM_SP_D4_24.mj</strain>
    </source>
</reference>
<sequence length="65" mass="7074">MIKVNGRERDFVPNTTIAQLLEQMGYNLTRVAVECNGKIVPKKHLAETLTTDGDVLEVVSFVGGG</sequence>
<organism evidence="1 2">
    <name type="scientific">Blautia stercoris</name>
    <dbReference type="NCBI Taxonomy" id="871664"/>
    <lineage>
        <taxon>Bacteria</taxon>
        <taxon>Bacillati</taxon>
        <taxon>Bacillota</taxon>
        <taxon>Clostridia</taxon>
        <taxon>Lachnospirales</taxon>
        <taxon>Lachnospiraceae</taxon>
        <taxon>Blautia</taxon>
    </lineage>
</organism>
<dbReference type="Gene3D" id="3.10.20.30">
    <property type="match status" value="1"/>
</dbReference>
<dbReference type="PANTHER" id="PTHR34472">
    <property type="entry name" value="SULFUR CARRIER PROTEIN THIS"/>
    <property type="match status" value="1"/>
</dbReference>
<protein>
    <submittedName>
        <fullName evidence="1">Sulfur carrier protein ThiS</fullName>
    </submittedName>
</protein>
<dbReference type="InterPro" id="IPR010035">
    <property type="entry name" value="Thi_S"/>
</dbReference>
<dbReference type="CDD" id="cd00565">
    <property type="entry name" value="Ubl_ThiS"/>
    <property type="match status" value="1"/>
</dbReference>
<name>A0ABR7PCM4_9FIRM</name>
<keyword evidence="2" id="KW-1185">Reference proteome</keyword>
<dbReference type="Pfam" id="PF02597">
    <property type="entry name" value="ThiS"/>
    <property type="match status" value="1"/>
</dbReference>
<dbReference type="SUPFAM" id="SSF54285">
    <property type="entry name" value="MoaD/ThiS"/>
    <property type="match status" value="1"/>
</dbReference>
<dbReference type="Proteomes" id="UP000661649">
    <property type="component" value="Unassembled WGS sequence"/>
</dbReference>
<dbReference type="EMBL" id="JACRTP010000004">
    <property type="protein sequence ID" value="MBC8629152.1"/>
    <property type="molecule type" value="Genomic_DNA"/>
</dbReference>
<dbReference type="RefSeq" id="WP_022303219.1">
    <property type="nucleotide sequence ID" value="NZ_DAWEED010000001.1"/>
</dbReference>
<dbReference type="NCBIfam" id="TIGR01683">
    <property type="entry name" value="thiS"/>
    <property type="match status" value="1"/>
</dbReference>
<proteinExistence type="predicted"/>